<dbReference type="EMBL" id="MHDA01000047">
    <property type="protein sequence ID" value="OGY30595.1"/>
    <property type="molecule type" value="Genomic_DNA"/>
</dbReference>
<organism evidence="2 3">
    <name type="scientific">Candidatus Woykebacteria bacterium RIFCSPLOWO2_01_FULL_41_12</name>
    <dbReference type="NCBI Taxonomy" id="1802604"/>
    <lineage>
        <taxon>Bacteria</taxon>
        <taxon>Candidatus Woykeibacteriota</taxon>
    </lineage>
</organism>
<dbReference type="AlphaFoldDB" id="A0A1G1WS69"/>
<comment type="caution">
    <text evidence="2">The sequence shown here is derived from an EMBL/GenBank/DDBJ whole genome shotgun (WGS) entry which is preliminary data.</text>
</comment>
<dbReference type="Gene3D" id="2.70.70.10">
    <property type="entry name" value="Glucose Permease (Domain IIA)"/>
    <property type="match status" value="1"/>
</dbReference>
<name>A0A1G1WS69_9BACT</name>
<dbReference type="InterPro" id="IPR016047">
    <property type="entry name" value="M23ase_b-sheet_dom"/>
</dbReference>
<proteinExistence type="predicted"/>
<protein>
    <recommendedName>
        <fullName evidence="1">M23ase beta-sheet core domain-containing protein</fullName>
    </recommendedName>
</protein>
<dbReference type="Proteomes" id="UP000179279">
    <property type="component" value="Unassembled WGS sequence"/>
</dbReference>
<dbReference type="InterPro" id="IPR050570">
    <property type="entry name" value="Cell_wall_metabolism_enzyme"/>
</dbReference>
<dbReference type="PANTHER" id="PTHR21666:SF270">
    <property type="entry name" value="MUREIN HYDROLASE ACTIVATOR ENVC"/>
    <property type="match status" value="1"/>
</dbReference>
<feature type="domain" description="M23ase beta-sheet core" evidence="1">
    <location>
        <begin position="109"/>
        <end position="203"/>
    </location>
</feature>
<evidence type="ECO:0000313" key="2">
    <source>
        <dbReference type="EMBL" id="OGY30595.1"/>
    </source>
</evidence>
<dbReference type="SUPFAM" id="SSF51261">
    <property type="entry name" value="Duplicated hybrid motif"/>
    <property type="match status" value="1"/>
</dbReference>
<dbReference type="GO" id="GO:0004222">
    <property type="term" value="F:metalloendopeptidase activity"/>
    <property type="evidence" value="ECO:0007669"/>
    <property type="project" value="TreeGrafter"/>
</dbReference>
<accession>A0A1G1WS69</accession>
<evidence type="ECO:0000313" key="3">
    <source>
        <dbReference type="Proteomes" id="UP000179279"/>
    </source>
</evidence>
<sequence>MLPNQIWFTPEVIILDAVDFLIDLLWLAKIFRESLPISIFRIGALSFLLLIVIGFRQSAVLSAASVPTQNQVLVSENQIKIKTEITATETQFIAWPVPRTYISTFFSSYHRGIDVPSPYGRSVKPFSGGTVVFAGWDGGFGKLVQIKHRNGYLTKYAHLSNIYVKVGQKVGNSTSIGSVGATGYATGSHLHFEIYKDGLPIDPLSILP</sequence>
<dbReference type="Pfam" id="PF01551">
    <property type="entry name" value="Peptidase_M23"/>
    <property type="match status" value="1"/>
</dbReference>
<dbReference type="CDD" id="cd12797">
    <property type="entry name" value="M23_peptidase"/>
    <property type="match status" value="1"/>
</dbReference>
<dbReference type="PANTHER" id="PTHR21666">
    <property type="entry name" value="PEPTIDASE-RELATED"/>
    <property type="match status" value="1"/>
</dbReference>
<evidence type="ECO:0000259" key="1">
    <source>
        <dbReference type="Pfam" id="PF01551"/>
    </source>
</evidence>
<dbReference type="InterPro" id="IPR011055">
    <property type="entry name" value="Dup_hybrid_motif"/>
</dbReference>
<reference evidence="2 3" key="1">
    <citation type="journal article" date="2016" name="Nat. Commun.">
        <title>Thousands of microbial genomes shed light on interconnected biogeochemical processes in an aquifer system.</title>
        <authorList>
            <person name="Anantharaman K."/>
            <person name="Brown C.T."/>
            <person name="Hug L.A."/>
            <person name="Sharon I."/>
            <person name="Castelle C.J."/>
            <person name="Probst A.J."/>
            <person name="Thomas B.C."/>
            <person name="Singh A."/>
            <person name="Wilkins M.J."/>
            <person name="Karaoz U."/>
            <person name="Brodie E.L."/>
            <person name="Williams K.H."/>
            <person name="Hubbard S.S."/>
            <person name="Banfield J.F."/>
        </authorList>
    </citation>
    <scope>NUCLEOTIDE SEQUENCE [LARGE SCALE GENOMIC DNA]</scope>
</reference>
<gene>
    <name evidence="2" type="ORF">A3A57_00855</name>
</gene>